<accession>A0A1W1CLT4</accession>
<dbReference type="InterPro" id="IPR036249">
    <property type="entry name" value="Thioredoxin-like_sf"/>
</dbReference>
<protein>
    <submittedName>
        <fullName evidence="2">Secreted protein, suppressor for copper-sensitivity ScsC</fullName>
    </submittedName>
</protein>
<dbReference type="CDD" id="cd02972">
    <property type="entry name" value="DsbA_family"/>
    <property type="match status" value="1"/>
</dbReference>
<feature type="domain" description="Thioredoxin-like fold" evidence="1">
    <location>
        <begin position="121"/>
        <end position="270"/>
    </location>
</feature>
<proteinExistence type="predicted"/>
<dbReference type="SUPFAM" id="SSF52833">
    <property type="entry name" value="Thioredoxin-like"/>
    <property type="match status" value="1"/>
</dbReference>
<dbReference type="AlphaFoldDB" id="A0A1W1CLT4"/>
<dbReference type="PANTHER" id="PTHR35272">
    <property type="entry name" value="THIOL:DISULFIDE INTERCHANGE PROTEIN DSBC-RELATED"/>
    <property type="match status" value="1"/>
</dbReference>
<dbReference type="PANTHER" id="PTHR35272:SF3">
    <property type="entry name" value="THIOL:DISULFIDE INTERCHANGE PROTEIN DSBC"/>
    <property type="match status" value="1"/>
</dbReference>
<gene>
    <name evidence="2" type="ORF">MNB_SM-6-424</name>
</gene>
<dbReference type="Gene3D" id="3.40.30.10">
    <property type="entry name" value="Glutaredoxin"/>
    <property type="match status" value="1"/>
</dbReference>
<sequence length="277" mass="31368">MSLMLKLLSITLLLSSFVYASSISDKVADFLDDKFMENPRLKSIDVQVADVVPLKQLKGWNAYIVDVKGSLKAQPKRVIKQRMIWFSDGNVITKELIDLQSGLSLIDFVKPSFKTEYYHKENLIFGDVHAKHKVAIFSDPLCPFCRGFVPGALSYMKKYPKRFAVYYYHFPLERLHPASGPLVKAAAAAELQGYKDVVEKLYKVQINPREKNVKKIIEAFNKAEGTHLVLKDLDTPAVTKQINHDRELANALMVAGTPTVYLDGKVDNTKKKYLKAE</sequence>
<evidence type="ECO:0000259" key="1">
    <source>
        <dbReference type="Pfam" id="PF13462"/>
    </source>
</evidence>
<reference evidence="2" key="1">
    <citation type="submission" date="2016-10" db="EMBL/GenBank/DDBJ databases">
        <authorList>
            <person name="de Groot N.N."/>
        </authorList>
    </citation>
    <scope>NUCLEOTIDE SEQUENCE</scope>
</reference>
<organism evidence="2">
    <name type="scientific">hydrothermal vent metagenome</name>
    <dbReference type="NCBI Taxonomy" id="652676"/>
    <lineage>
        <taxon>unclassified sequences</taxon>
        <taxon>metagenomes</taxon>
        <taxon>ecological metagenomes</taxon>
    </lineage>
</organism>
<name>A0A1W1CLT4_9ZZZZ</name>
<dbReference type="InterPro" id="IPR012336">
    <property type="entry name" value="Thioredoxin-like_fold"/>
</dbReference>
<evidence type="ECO:0000313" key="2">
    <source>
        <dbReference type="EMBL" id="SFV66850.1"/>
    </source>
</evidence>
<dbReference type="EMBL" id="FPHK01000103">
    <property type="protein sequence ID" value="SFV66850.1"/>
    <property type="molecule type" value="Genomic_DNA"/>
</dbReference>
<dbReference type="InterPro" id="IPR051470">
    <property type="entry name" value="Thiol:disulfide_interchange"/>
</dbReference>
<dbReference type="Pfam" id="PF13462">
    <property type="entry name" value="Thioredoxin_4"/>
    <property type="match status" value="1"/>
</dbReference>